<sequence>MGSIGFFTDHTGLGFYQGSRPLDGIDRFLPKITQDWTSIKNHDHLMVSSKDHTGLDFYQESRLLDGFFHGLRSLATSTKDHDHLMGSKVCFHGLRSSAASTKDHDLLMDHTRLDFYQGSLQLDGINRFGAKITFYEIVLQPRITTASNGIEVQF</sequence>
<dbReference type="Proteomes" id="UP000789375">
    <property type="component" value="Unassembled WGS sequence"/>
</dbReference>
<proteinExistence type="predicted"/>
<reference evidence="1" key="1">
    <citation type="submission" date="2021-06" db="EMBL/GenBank/DDBJ databases">
        <authorList>
            <person name="Kallberg Y."/>
            <person name="Tangrot J."/>
            <person name="Rosling A."/>
        </authorList>
    </citation>
    <scope>NUCLEOTIDE SEQUENCE</scope>
    <source>
        <strain evidence="1">87-6 pot B 2015</strain>
    </source>
</reference>
<dbReference type="AlphaFoldDB" id="A0A9N9N9B5"/>
<dbReference type="EMBL" id="CAJVPP010011459">
    <property type="protein sequence ID" value="CAG8714370.1"/>
    <property type="molecule type" value="Genomic_DNA"/>
</dbReference>
<comment type="caution">
    <text evidence="1">The sequence shown here is derived from an EMBL/GenBank/DDBJ whole genome shotgun (WGS) entry which is preliminary data.</text>
</comment>
<organism evidence="1 2">
    <name type="scientific">Funneliformis mosseae</name>
    <name type="common">Endomycorrhizal fungus</name>
    <name type="synonym">Glomus mosseae</name>
    <dbReference type="NCBI Taxonomy" id="27381"/>
    <lineage>
        <taxon>Eukaryota</taxon>
        <taxon>Fungi</taxon>
        <taxon>Fungi incertae sedis</taxon>
        <taxon>Mucoromycota</taxon>
        <taxon>Glomeromycotina</taxon>
        <taxon>Glomeromycetes</taxon>
        <taxon>Glomerales</taxon>
        <taxon>Glomeraceae</taxon>
        <taxon>Funneliformis</taxon>
    </lineage>
</organism>
<gene>
    <name evidence="1" type="ORF">FMOSSE_LOCUS14540</name>
</gene>
<protein>
    <submittedName>
        <fullName evidence="1">718_t:CDS:1</fullName>
    </submittedName>
</protein>
<accession>A0A9N9N9B5</accession>
<evidence type="ECO:0000313" key="2">
    <source>
        <dbReference type="Proteomes" id="UP000789375"/>
    </source>
</evidence>
<evidence type="ECO:0000313" key="1">
    <source>
        <dbReference type="EMBL" id="CAG8714370.1"/>
    </source>
</evidence>
<keyword evidence="2" id="KW-1185">Reference proteome</keyword>
<name>A0A9N9N9B5_FUNMO</name>